<dbReference type="GO" id="GO:0004984">
    <property type="term" value="F:olfactory receptor activity"/>
    <property type="evidence" value="ECO:0007669"/>
    <property type="project" value="InterPro"/>
</dbReference>
<dbReference type="InterPro" id="IPR000725">
    <property type="entry name" value="Olfact_rcpt"/>
</dbReference>
<dbReference type="OrthoDB" id="9975554at2759"/>
<feature type="transmembrane region" description="Helical" evidence="14">
    <location>
        <begin position="12"/>
        <end position="29"/>
    </location>
</feature>
<reference evidence="16" key="1">
    <citation type="thesis" date="2020" institute="ProQuest LLC" country="789 East Eisenhower Parkway, Ann Arbor, MI, USA">
        <title>Comparative Genomics and Chromosome Evolution.</title>
        <authorList>
            <person name="Mudd A.B."/>
        </authorList>
    </citation>
    <scope>NUCLEOTIDE SEQUENCE</scope>
    <source>
        <strain evidence="16">HN-11 Male</strain>
        <tissue evidence="16">Kidney and liver</tissue>
    </source>
</reference>
<comment type="subcellular location">
    <subcellularLocation>
        <location evidence="1 14">Cell membrane</location>
        <topology evidence="1 14">Multi-pass membrane protein</topology>
    </subcellularLocation>
</comment>
<evidence type="ECO:0000256" key="3">
    <source>
        <dbReference type="ARBA" id="ARBA00022606"/>
    </source>
</evidence>
<feature type="domain" description="G-protein coupled receptors family 1 profile" evidence="15">
    <location>
        <begin position="50"/>
        <end position="299"/>
    </location>
</feature>
<evidence type="ECO:0000256" key="12">
    <source>
        <dbReference type="ARBA" id="ARBA00023224"/>
    </source>
</evidence>
<dbReference type="AlphaFoldDB" id="A0A8J6BJU3"/>
<keyword evidence="6 14" id="KW-1133">Transmembrane helix</keyword>
<dbReference type="Pfam" id="PF13853">
    <property type="entry name" value="7tm_4"/>
    <property type="match status" value="1"/>
</dbReference>
<evidence type="ECO:0000259" key="15">
    <source>
        <dbReference type="PROSITE" id="PS50262"/>
    </source>
</evidence>
<keyword evidence="17" id="KW-1185">Reference proteome</keyword>
<keyword evidence="3 14" id="KW-0716">Sensory transduction</keyword>
<dbReference type="GO" id="GO:0005886">
    <property type="term" value="C:plasma membrane"/>
    <property type="evidence" value="ECO:0007669"/>
    <property type="project" value="UniProtKB-SubCell"/>
</dbReference>
<evidence type="ECO:0000256" key="13">
    <source>
        <dbReference type="RuleBase" id="RU000688"/>
    </source>
</evidence>
<dbReference type="PRINTS" id="PR00245">
    <property type="entry name" value="OLFACTORYR"/>
</dbReference>
<dbReference type="InterPro" id="IPR050939">
    <property type="entry name" value="Olfactory_GPCR1"/>
</dbReference>
<evidence type="ECO:0000256" key="8">
    <source>
        <dbReference type="ARBA" id="ARBA00023136"/>
    </source>
</evidence>
<feature type="transmembrane region" description="Helical" evidence="14">
    <location>
        <begin position="247"/>
        <end position="270"/>
    </location>
</feature>
<keyword evidence="5 14" id="KW-0552">Olfaction</keyword>
<dbReference type="EMBL" id="WNTK01002056">
    <property type="protein sequence ID" value="KAG9466444.1"/>
    <property type="molecule type" value="Genomic_DNA"/>
</dbReference>
<accession>A0A8J6BJU3</accession>
<evidence type="ECO:0000256" key="2">
    <source>
        <dbReference type="ARBA" id="ARBA00022475"/>
    </source>
</evidence>
<dbReference type="PANTHER" id="PTHR24242">
    <property type="entry name" value="G-PROTEIN COUPLED RECEPTOR"/>
    <property type="match status" value="1"/>
</dbReference>
<protein>
    <recommendedName>
        <fullName evidence="14">Olfactory receptor</fullName>
    </recommendedName>
</protein>
<feature type="transmembrane region" description="Helical" evidence="14">
    <location>
        <begin position="71"/>
        <end position="95"/>
    </location>
</feature>
<dbReference type="InterPro" id="IPR017452">
    <property type="entry name" value="GPCR_Rhodpsn_7TM"/>
</dbReference>
<feature type="transmembrane region" description="Helical" evidence="14">
    <location>
        <begin position="149"/>
        <end position="167"/>
    </location>
</feature>
<evidence type="ECO:0000256" key="5">
    <source>
        <dbReference type="ARBA" id="ARBA00022725"/>
    </source>
</evidence>
<keyword evidence="12 13" id="KW-0807">Transducer</keyword>
<comment type="caution">
    <text evidence="16">The sequence shown here is derived from an EMBL/GenBank/DDBJ whole genome shotgun (WGS) entry which is preliminary data.</text>
</comment>
<dbReference type="PROSITE" id="PS00237">
    <property type="entry name" value="G_PROTEIN_RECEP_F1_1"/>
    <property type="match status" value="1"/>
</dbReference>
<evidence type="ECO:0000256" key="10">
    <source>
        <dbReference type="ARBA" id="ARBA00023170"/>
    </source>
</evidence>
<dbReference type="Proteomes" id="UP000770717">
    <property type="component" value="Unassembled WGS sequence"/>
</dbReference>
<keyword evidence="7 13" id="KW-0297">G-protein coupled receptor</keyword>
<keyword evidence="9" id="KW-1015">Disulfide bond</keyword>
<feature type="transmembrane region" description="Helical" evidence="14">
    <location>
        <begin position="101"/>
        <end position="129"/>
    </location>
</feature>
<keyword evidence="10 13" id="KW-0675">Receptor</keyword>
<evidence type="ECO:0000256" key="7">
    <source>
        <dbReference type="ARBA" id="ARBA00023040"/>
    </source>
</evidence>
<keyword evidence="4 13" id="KW-0812">Transmembrane</keyword>
<evidence type="ECO:0000256" key="9">
    <source>
        <dbReference type="ARBA" id="ARBA00023157"/>
    </source>
</evidence>
<name>A0A8J6BJU3_ELECQ</name>
<dbReference type="PROSITE" id="PS50262">
    <property type="entry name" value="G_PROTEIN_RECEP_F1_2"/>
    <property type="match status" value="1"/>
</dbReference>
<dbReference type="PRINTS" id="PR00237">
    <property type="entry name" value="GPCRRHODOPSN"/>
</dbReference>
<evidence type="ECO:0000256" key="11">
    <source>
        <dbReference type="ARBA" id="ARBA00023180"/>
    </source>
</evidence>
<evidence type="ECO:0000313" key="16">
    <source>
        <dbReference type="EMBL" id="KAG9466444.1"/>
    </source>
</evidence>
<sequence length="318" mass="36137">MDVLHSRDIAEVLLTNNITSIILLGFPNVHAFKFLIFSLLVFIYFATISGNLLIMVLYLMSKTLQSPMYFFITQLSLCDILLTTDIVPILLHTLLYGGCTMTLIGCVFQLCCFLILEASECLLLSVMSYDRYLAICNPLRYHSFMNHRFCVTSVNVIWLLGFSMTMTDVISIHNLHFCGPHIINHFYCDLEPILQLSCSDTFIIHTQVLILGSFLVMGPFVIIVASYICIAITILKIPSNIGRHKAFSTCSSHLIVVSFFYGSLMIVYMFPTKGHSAILSKVLSLMYTVLTPLLNPIIYTLRNKDFREAFQKFQVIWS</sequence>
<evidence type="ECO:0000313" key="17">
    <source>
        <dbReference type="Proteomes" id="UP000770717"/>
    </source>
</evidence>
<proteinExistence type="inferred from homology"/>
<keyword evidence="8 14" id="KW-0472">Membrane</keyword>
<keyword evidence="2 14" id="KW-1003">Cell membrane</keyword>
<feature type="transmembrane region" description="Helical" evidence="14">
    <location>
        <begin position="35"/>
        <end position="59"/>
    </location>
</feature>
<dbReference type="Gene3D" id="1.20.1070.10">
    <property type="entry name" value="Rhodopsin 7-helix transmembrane proteins"/>
    <property type="match status" value="1"/>
</dbReference>
<dbReference type="InterPro" id="IPR000276">
    <property type="entry name" value="GPCR_Rhodpsn"/>
</dbReference>
<gene>
    <name evidence="16" type="ORF">GDO78_016628</name>
</gene>
<dbReference type="GO" id="GO:0004930">
    <property type="term" value="F:G protein-coupled receptor activity"/>
    <property type="evidence" value="ECO:0007669"/>
    <property type="project" value="UniProtKB-KW"/>
</dbReference>
<dbReference type="SUPFAM" id="SSF81321">
    <property type="entry name" value="Family A G protein-coupled receptor-like"/>
    <property type="match status" value="1"/>
</dbReference>
<evidence type="ECO:0000256" key="1">
    <source>
        <dbReference type="ARBA" id="ARBA00004651"/>
    </source>
</evidence>
<organism evidence="16 17">
    <name type="scientific">Eleutherodactylus coqui</name>
    <name type="common">Puerto Rican coqui</name>
    <dbReference type="NCBI Taxonomy" id="57060"/>
    <lineage>
        <taxon>Eukaryota</taxon>
        <taxon>Metazoa</taxon>
        <taxon>Chordata</taxon>
        <taxon>Craniata</taxon>
        <taxon>Vertebrata</taxon>
        <taxon>Euteleostomi</taxon>
        <taxon>Amphibia</taxon>
        <taxon>Batrachia</taxon>
        <taxon>Anura</taxon>
        <taxon>Neobatrachia</taxon>
        <taxon>Hyloidea</taxon>
        <taxon>Eleutherodactylidae</taxon>
        <taxon>Eleutherodactylinae</taxon>
        <taxon>Eleutherodactylus</taxon>
        <taxon>Eleutherodactylus</taxon>
    </lineage>
</organism>
<evidence type="ECO:0000256" key="4">
    <source>
        <dbReference type="ARBA" id="ARBA00022692"/>
    </source>
</evidence>
<dbReference type="SMART" id="SM01381">
    <property type="entry name" value="7TM_GPCR_Srsx"/>
    <property type="match status" value="1"/>
</dbReference>
<feature type="transmembrane region" description="Helical" evidence="14">
    <location>
        <begin position="209"/>
        <end position="235"/>
    </location>
</feature>
<comment type="similarity">
    <text evidence="13">Belongs to the G-protein coupled receptor 1 family.</text>
</comment>
<evidence type="ECO:0000256" key="14">
    <source>
        <dbReference type="RuleBase" id="RU363047"/>
    </source>
</evidence>
<keyword evidence="11" id="KW-0325">Glycoprotein</keyword>
<dbReference type="FunFam" id="1.20.1070.10:FF:000010">
    <property type="entry name" value="Olfactory receptor"/>
    <property type="match status" value="1"/>
</dbReference>
<evidence type="ECO:0000256" key="6">
    <source>
        <dbReference type="ARBA" id="ARBA00022989"/>
    </source>
</evidence>
<dbReference type="PANTHER" id="PTHR24242:SF253">
    <property type="entry name" value="OLFACTORY RECEPTOR-RELATED"/>
    <property type="match status" value="1"/>
</dbReference>
<feature type="transmembrane region" description="Helical" evidence="14">
    <location>
        <begin position="282"/>
        <end position="301"/>
    </location>
</feature>